<dbReference type="InterPro" id="IPR018060">
    <property type="entry name" value="HTH_AraC"/>
</dbReference>
<dbReference type="PRINTS" id="PR00032">
    <property type="entry name" value="HTHARAC"/>
</dbReference>
<evidence type="ECO:0000256" key="4">
    <source>
        <dbReference type="SAM" id="MobiDB-lite"/>
    </source>
</evidence>
<dbReference type="InterPro" id="IPR020449">
    <property type="entry name" value="Tscrpt_reg_AraC-type_HTH"/>
</dbReference>
<accession>A0A1H2E867</accession>
<feature type="region of interest" description="Disordered" evidence="4">
    <location>
        <begin position="332"/>
        <end position="351"/>
    </location>
</feature>
<keyword evidence="2" id="KW-0238">DNA-binding</keyword>
<evidence type="ECO:0000256" key="2">
    <source>
        <dbReference type="ARBA" id="ARBA00023125"/>
    </source>
</evidence>
<dbReference type="SMART" id="SM00342">
    <property type="entry name" value="HTH_ARAC"/>
    <property type="match status" value="1"/>
</dbReference>
<proteinExistence type="predicted"/>
<dbReference type="PANTHER" id="PTHR47894">
    <property type="entry name" value="HTH-TYPE TRANSCRIPTIONAL REGULATOR GADX"/>
    <property type="match status" value="1"/>
</dbReference>
<keyword evidence="7" id="KW-1185">Reference proteome</keyword>
<dbReference type="SUPFAM" id="SSF46689">
    <property type="entry name" value="Homeodomain-like"/>
    <property type="match status" value="1"/>
</dbReference>
<evidence type="ECO:0000259" key="5">
    <source>
        <dbReference type="PROSITE" id="PS01124"/>
    </source>
</evidence>
<sequence length="351" mass="38047">MSKTDFIPSGFIETLQGYVRERGLPADALLVEMATALESPSVSAQQFCELLESVWQLDPVDALGIRLGLSGQPRQFGVVGYMVSSCGTLGQALARYHRYQGLLQGGLTSRAWLKENVLYMRWTQAVANTPLATEFSLAVFVSLCQSLVGRPITPLHAGLPFTRPADTGVYQALLGCPVEFDCSGIELAIPAHLLALPISSKDPYLLRLLEQQARALLNQPPRLEGGQATGAFFAQVQEQIVESMKNGDVSAETVAQALDCSLRTFYRQLSSAGYSYRGLLAHTRHTLARQYLADPALAQTDVALLLGYSEQSSFIRAFRSWTGMTPGEYRSHLPQSPVTGLSATSAGKTAS</sequence>
<dbReference type="InterPro" id="IPR009057">
    <property type="entry name" value="Homeodomain-like_sf"/>
</dbReference>
<protein>
    <submittedName>
        <fullName evidence="6">Transcriptional regulator, AraC family</fullName>
    </submittedName>
</protein>
<evidence type="ECO:0000256" key="3">
    <source>
        <dbReference type="ARBA" id="ARBA00023163"/>
    </source>
</evidence>
<dbReference type="Pfam" id="PF12833">
    <property type="entry name" value="HTH_18"/>
    <property type="match status" value="1"/>
</dbReference>
<feature type="compositionally biased region" description="Polar residues" evidence="4">
    <location>
        <begin position="333"/>
        <end position="351"/>
    </location>
</feature>
<evidence type="ECO:0000256" key="1">
    <source>
        <dbReference type="ARBA" id="ARBA00023015"/>
    </source>
</evidence>
<reference evidence="7" key="1">
    <citation type="submission" date="2016-10" db="EMBL/GenBank/DDBJ databases">
        <authorList>
            <person name="Varghese N."/>
            <person name="Submissions S."/>
        </authorList>
    </citation>
    <scope>NUCLEOTIDE SEQUENCE [LARGE SCALE GENOMIC DNA]</scope>
    <source>
        <strain evidence="7">CECT 8338</strain>
    </source>
</reference>
<organism evidence="6 7">
    <name type="scientific">Halopseudomonas salegens</name>
    <dbReference type="NCBI Taxonomy" id="1434072"/>
    <lineage>
        <taxon>Bacteria</taxon>
        <taxon>Pseudomonadati</taxon>
        <taxon>Pseudomonadota</taxon>
        <taxon>Gammaproteobacteria</taxon>
        <taxon>Pseudomonadales</taxon>
        <taxon>Pseudomonadaceae</taxon>
        <taxon>Halopseudomonas</taxon>
    </lineage>
</organism>
<dbReference type="EMBL" id="LT629787">
    <property type="protein sequence ID" value="SDT91263.1"/>
    <property type="molecule type" value="Genomic_DNA"/>
</dbReference>
<keyword evidence="3" id="KW-0804">Transcription</keyword>
<dbReference type="GO" id="GO:0000976">
    <property type="term" value="F:transcription cis-regulatory region binding"/>
    <property type="evidence" value="ECO:0007669"/>
    <property type="project" value="TreeGrafter"/>
</dbReference>
<dbReference type="GO" id="GO:0005829">
    <property type="term" value="C:cytosol"/>
    <property type="evidence" value="ECO:0007669"/>
    <property type="project" value="TreeGrafter"/>
</dbReference>
<dbReference type="Proteomes" id="UP000243924">
    <property type="component" value="Chromosome I"/>
</dbReference>
<dbReference type="OrthoDB" id="6506763at2"/>
<dbReference type="GO" id="GO:0003700">
    <property type="term" value="F:DNA-binding transcription factor activity"/>
    <property type="evidence" value="ECO:0007669"/>
    <property type="project" value="InterPro"/>
</dbReference>
<evidence type="ECO:0000313" key="6">
    <source>
        <dbReference type="EMBL" id="SDT91263.1"/>
    </source>
</evidence>
<dbReference type="Gene3D" id="1.10.10.60">
    <property type="entry name" value="Homeodomain-like"/>
    <property type="match status" value="1"/>
</dbReference>
<gene>
    <name evidence="6" type="ORF">SAMN05216210_0437</name>
</gene>
<evidence type="ECO:0000313" key="7">
    <source>
        <dbReference type="Proteomes" id="UP000243924"/>
    </source>
</evidence>
<dbReference type="STRING" id="1434072.SAMN05216210_0437"/>
<dbReference type="InterPro" id="IPR032687">
    <property type="entry name" value="AraC-type_N"/>
</dbReference>
<dbReference type="PROSITE" id="PS01124">
    <property type="entry name" value="HTH_ARAC_FAMILY_2"/>
    <property type="match status" value="1"/>
</dbReference>
<dbReference type="RefSeq" id="WP_092383687.1">
    <property type="nucleotide sequence ID" value="NZ_LT629787.1"/>
</dbReference>
<name>A0A1H2E867_9GAMM</name>
<dbReference type="Pfam" id="PF12625">
    <property type="entry name" value="Arabinose_bd"/>
    <property type="match status" value="1"/>
</dbReference>
<dbReference type="AlphaFoldDB" id="A0A1H2E867"/>
<dbReference type="PANTHER" id="PTHR47894:SF1">
    <property type="entry name" value="HTH-TYPE TRANSCRIPTIONAL REGULATOR VQSM"/>
    <property type="match status" value="1"/>
</dbReference>
<keyword evidence="1" id="KW-0805">Transcription regulation</keyword>
<feature type="domain" description="HTH araC/xylS-type" evidence="5">
    <location>
        <begin position="234"/>
        <end position="332"/>
    </location>
</feature>